<dbReference type="Proteomes" id="UP000663828">
    <property type="component" value="Unassembled WGS sequence"/>
</dbReference>
<proteinExistence type="predicted"/>
<gene>
    <name evidence="2" type="ORF">EDS130_LOCUS44363</name>
    <name evidence="1" type="ORF">XAT740_LOCUS33986</name>
</gene>
<evidence type="ECO:0000313" key="1">
    <source>
        <dbReference type="EMBL" id="CAF1398150.1"/>
    </source>
</evidence>
<organism evidence="1 3">
    <name type="scientific">Adineta ricciae</name>
    <name type="common">Rotifer</name>
    <dbReference type="NCBI Taxonomy" id="249248"/>
    <lineage>
        <taxon>Eukaryota</taxon>
        <taxon>Metazoa</taxon>
        <taxon>Spiralia</taxon>
        <taxon>Gnathifera</taxon>
        <taxon>Rotifera</taxon>
        <taxon>Eurotatoria</taxon>
        <taxon>Bdelloidea</taxon>
        <taxon>Adinetida</taxon>
        <taxon>Adinetidae</taxon>
        <taxon>Adineta</taxon>
    </lineage>
</organism>
<reference evidence="1" key="1">
    <citation type="submission" date="2021-02" db="EMBL/GenBank/DDBJ databases">
        <authorList>
            <person name="Nowell W R."/>
        </authorList>
    </citation>
    <scope>NUCLEOTIDE SEQUENCE</scope>
</reference>
<accession>A0A815KV54</accession>
<protein>
    <submittedName>
        <fullName evidence="1">Uncharacterized protein</fullName>
    </submittedName>
</protein>
<dbReference type="Proteomes" id="UP000663852">
    <property type="component" value="Unassembled WGS sequence"/>
</dbReference>
<evidence type="ECO:0000313" key="3">
    <source>
        <dbReference type="Proteomes" id="UP000663828"/>
    </source>
</evidence>
<sequence length="101" mass="11796">MVDRPSCVNCGRICYAKNRSLRSTSFRSISNKKTHRWLHALLNARGIQLQPEMFICGPCRTIFRKEQRHRRSSRYQSTTYTDTNDYGDVSEIQQLLSVQAI</sequence>
<evidence type="ECO:0000313" key="2">
    <source>
        <dbReference type="EMBL" id="CAF1528224.1"/>
    </source>
</evidence>
<name>A0A815KV54_ADIRI</name>
<keyword evidence="3" id="KW-1185">Reference proteome</keyword>
<dbReference type="AlphaFoldDB" id="A0A815KV54"/>
<dbReference type="EMBL" id="CAJNOR010003286">
    <property type="protein sequence ID" value="CAF1398150.1"/>
    <property type="molecule type" value="Genomic_DNA"/>
</dbReference>
<dbReference type="EMBL" id="CAJNOJ010000844">
    <property type="protein sequence ID" value="CAF1528224.1"/>
    <property type="molecule type" value="Genomic_DNA"/>
</dbReference>
<comment type="caution">
    <text evidence="1">The sequence shown here is derived from an EMBL/GenBank/DDBJ whole genome shotgun (WGS) entry which is preliminary data.</text>
</comment>